<dbReference type="EMBL" id="KZ613498">
    <property type="protein sequence ID" value="PMD17713.1"/>
    <property type="molecule type" value="Genomic_DNA"/>
</dbReference>
<reference evidence="2 3" key="1">
    <citation type="submission" date="2016-05" db="EMBL/GenBank/DDBJ databases">
        <title>A degradative enzymes factory behind the ericoid mycorrhizal symbiosis.</title>
        <authorList>
            <consortium name="DOE Joint Genome Institute"/>
            <person name="Martino E."/>
            <person name="Morin E."/>
            <person name="Grelet G."/>
            <person name="Kuo A."/>
            <person name="Kohler A."/>
            <person name="Daghino S."/>
            <person name="Barry K."/>
            <person name="Choi C."/>
            <person name="Cichocki N."/>
            <person name="Clum A."/>
            <person name="Copeland A."/>
            <person name="Hainaut M."/>
            <person name="Haridas S."/>
            <person name="Labutti K."/>
            <person name="Lindquist E."/>
            <person name="Lipzen A."/>
            <person name="Khouja H.-R."/>
            <person name="Murat C."/>
            <person name="Ohm R."/>
            <person name="Olson A."/>
            <person name="Spatafora J."/>
            <person name="Veneault-Fourrey C."/>
            <person name="Henrissat B."/>
            <person name="Grigoriev I."/>
            <person name="Martin F."/>
            <person name="Perotto S."/>
        </authorList>
    </citation>
    <scope>NUCLEOTIDE SEQUENCE [LARGE SCALE GENOMIC DNA]</scope>
    <source>
        <strain evidence="2 3">UAMH 7357</strain>
    </source>
</reference>
<sequence>MNMEYISLKEELDEIRVVTILPATADGLVHCTIEAVSLLDRIANDQSEQQHGTSTAQTTEVPNPSQYRFRWGDYACLSYTWGDPTRTVEIVANDCQILVTVNLEASLRAMQKRSMFNSGFKVWIDAICINQADSAERGLQVNKMRELYSEAWSVVIWLGEESEDSEKAINLLETLSRLSDHSEKNEHKSFGLSEKVEKLRLALKNDPEYLGRGSWVALREFLARPYWDRLWIIQEVLISSTKTILCGSLCIDWDTLCTGLGTIHKHFFVMKNELLEHDQRVCRKIYTEPWNTKNLHRVRSDDDPQRIFQRKPLDTHRLLEISKQSLASDARDKVYGLLAIIEPEFARKINPSYDINTGEVFNMVAKAHIEMYNSLEILREANPWGGSGSASWAPDWTWEGRNRFWMHAIPYKAGGETTAGTQFSEEQKVLTCRGIIFDTIDGLGPRRRGVREGIVHASALWEFKTDTMMQPQLTQDGDIDTEKLKLDLCRALTQVPGNESTWHLSVLNLPADEGAALKAFSDRGAEWAFLASEKNYYHRWALWRKSHATFMICGHQLDHFFVDCIPHDALPHDYSAAYQAAKGSTQSQRLAVTEKGRVGWVPDNNASGAEDQVQRGDLFCVVFGCSTPIVMRKHLDGFLVLGEGYLQGIMEGESFKYVEDGDLCVQDLRIF</sequence>
<keyword evidence="3" id="KW-1185">Reference proteome</keyword>
<evidence type="ECO:0000313" key="3">
    <source>
        <dbReference type="Proteomes" id="UP000235672"/>
    </source>
</evidence>
<dbReference type="Proteomes" id="UP000235672">
    <property type="component" value="Unassembled WGS sequence"/>
</dbReference>
<dbReference type="Pfam" id="PF06985">
    <property type="entry name" value="HET"/>
    <property type="match status" value="1"/>
</dbReference>
<dbReference type="STRING" id="1745343.A0A2J6PUL1"/>
<evidence type="ECO:0000313" key="2">
    <source>
        <dbReference type="EMBL" id="PMD17713.1"/>
    </source>
</evidence>
<gene>
    <name evidence="2" type="ORF">NA56DRAFT_631361</name>
</gene>
<dbReference type="OrthoDB" id="4850726at2759"/>
<dbReference type="PANTHER" id="PTHR24148">
    <property type="entry name" value="ANKYRIN REPEAT DOMAIN-CONTAINING PROTEIN 39 HOMOLOG-RELATED"/>
    <property type="match status" value="1"/>
</dbReference>
<dbReference type="PANTHER" id="PTHR24148:SF73">
    <property type="entry name" value="HET DOMAIN PROTEIN (AFU_ORTHOLOGUE AFUA_8G01020)"/>
    <property type="match status" value="1"/>
</dbReference>
<feature type="domain" description="Heterokaryon incompatibility" evidence="1">
    <location>
        <begin position="74"/>
        <end position="235"/>
    </location>
</feature>
<dbReference type="InterPro" id="IPR052895">
    <property type="entry name" value="HetReg/Transcr_Mod"/>
</dbReference>
<organism evidence="2 3">
    <name type="scientific">Hyaloscypha hepaticicola</name>
    <dbReference type="NCBI Taxonomy" id="2082293"/>
    <lineage>
        <taxon>Eukaryota</taxon>
        <taxon>Fungi</taxon>
        <taxon>Dikarya</taxon>
        <taxon>Ascomycota</taxon>
        <taxon>Pezizomycotina</taxon>
        <taxon>Leotiomycetes</taxon>
        <taxon>Helotiales</taxon>
        <taxon>Hyaloscyphaceae</taxon>
        <taxon>Hyaloscypha</taxon>
    </lineage>
</organism>
<name>A0A2J6PUL1_9HELO</name>
<accession>A0A2J6PUL1</accession>
<protein>
    <submittedName>
        <fullName evidence="2">HET-domain-containing protein</fullName>
    </submittedName>
</protein>
<dbReference type="AlphaFoldDB" id="A0A2J6PUL1"/>
<proteinExistence type="predicted"/>
<dbReference type="InterPro" id="IPR010730">
    <property type="entry name" value="HET"/>
</dbReference>
<evidence type="ECO:0000259" key="1">
    <source>
        <dbReference type="Pfam" id="PF06985"/>
    </source>
</evidence>